<dbReference type="PANTHER" id="PTHR21937:SF5">
    <property type="entry name" value="GENE 973-RELATED"/>
    <property type="match status" value="1"/>
</dbReference>
<feature type="compositionally biased region" description="Polar residues" evidence="1">
    <location>
        <begin position="768"/>
        <end position="782"/>
    </location>
</feature>
<feature type="compositionally biased region" description="Basic and acidic residues" evidence="1">
    <location>
        <begin position="688"/>
        <end position="703"/>
    </location>
</feature>
<dbReference type="Pfam" id="PF15709">
    <property type="entry name" value="DUF4670"/>
    <property type="match status" value="1"/>
</dbReference>
<feature type="region of interest" description="Disordered" evidence="1">
    <location>
        <begin position="947"/>
        <end position="1000"/>
    </location>
</feature>
<feature type="region of interest" description="Disordered" evidence="1">
    <location>
        <begin position="636"/>
        <end position="785"/>
    </location>
</feature>
<accession>A0A3B3RGI3</accession>
<dbReference type="PANTHER" id="PTHR21937">
    <property type="entry name" value="CCDC66 DOMAIN-CONTAINING PROTEIN"/>
    <property type="match status" value="1"/>
</dbReference>
<feature type="compositionally biased region" description="Low complexity" evidence="1">
    <location>
        <begin position="754"/>
        <end position="767"/>
    </location>
</feature>
<evidence type="ECO:0000256" key="1">
    <source>
        <dbReference type="SAM" id="MobiDB-lite"/>
    </source>
</evidence>
<feature type="region of interest" description="Disordered" evidence="1">
    <location>
        <begin position="165"/>
        <end position="186"/>
    </location>
</feature>
<feature type="compositionally biased region" description="Basic and acidic residues" evidence="1">
    <location>
        <begin position="169"/>
        <end position="186"/>
    </location>
</feature>
<feature type="region of interest" description="Disordered" evidence="1">
    <location>
        <begin position="894"/>
        <end position="925"/>
    </location>
</feature>
<name>A0A3B3RGI3_9TELE</name>
<feature type="compositionally biased region" description="Basic and acidic residues" evidence="1">
    <location>
        <begin position="947"/>
        <end position="999"/>
    </location>
</feature>
<reference evidence="2" key="1">
    <citation type="submission" date="2025-08" db="UniProtKB">
        <authorList>
            <consortium name="Ensembl"/>
        </authorList>
    </citation>
    <scope>IDENTIFICATION</scope>
</reference>
<dbReference type="Ensembl" id="ENSPKIT00000042223.1">
    <property type="protein sequence ID" value="ENSPKIP00000017707.1"/>
    <property type="gene ID" value="ENSPKIG00000003510.1"/>
</dbReference>
<feature type="region of interest" description="Disordered" evidence="1">
    <location>
        <begin position="215"/>
        <end position="261"/>
    </location>
</feature>
<feature type="region of interest" description="Disordered" evidence="1">
    <location>
        <begin position="812"/>
        <end position="869"/>
    </location>
</feature>
<sequence>MARRVLGCPGLVGAGGICSTAAPPAVREAACPLRTASVDCSWECSPVSHITYYGGHMGGARARGNLRLRKADSPDRQDDAVPDPAFSNIRLPPVPVGPLVALDQFRNTDVSEPVAGREPRTCDISTAAPAHAHLERQAHRKLLLPVLIPVHRERQNNLQFRGGLCDDNVADKQRDEPSKQSGRDECNVCNTSGVGPNAAKIAPILHCNRLNPDGLTARDPGEDEGRPLGVLPPLAGRRGPGKQSSMAFHKHSPNEGHDLLDPHDPENEVVRGSLPVALKEWVKSGAPGTLVMGPGGEIIRLSIWDPATDVREPQLLDNIIQEQALSALASDAVLEEPWALILQPDPAEARFIDTTLRYTSPPHPRNRMIDREDDLDVQREAVKSQAAEADREVAVQGTGKGSAHKIQEQQRVYAQGHSTGEHGRSTIPSHSLPVDEQETNYFSGQRDPMSIAASSLLPEEQGQRTVSLNGRQFDEQKHKIGIAHGHPFKDQEQKIISDTPNVTTAYIRNQLSGTDHSTSFNTTITLSVLQVEEEGEDLSEEGTQGHGEQGSSLVVSPTEKFHHISHPVLKPTTSSSNSTVDLKSSMRTAGALSARWTEEPKQTNTSADVDKAEIRGQQEETKYTKRKQELIEEGLRKRSAARVPVGDQTSKKANLKGQRLQKSSSSETGMVMSQRKKMKSQEEFVVGKPRERSVKTDKAERNLHLKKKLKASTLNKAAKHRDLGAEEWTESRMTRDSDCDRDCTSDEDECQLCGSVSHSSVGGASSGTPSTGRTDQQETTAPYCQGVASHDYLQTSGDTVVTEDQAQLLSCEASSSMDDSDGKLASCVEQQRAGPAERAERRRMEVERKRKEKQEEKQRQQEREEREERMRLQLEIEQQQRAEAFKLKRLKEQEEQQKLEEVQRERVRREQADKEAEKRRQEEERRQLQRLLRIRREEQERRAVELESQRAVKEAQREEERRKLQDMEESERTEYLYRQLKEEEQKQKAEEERKRKQEEETQQAIEQARLQAEIFARQCEALEKQMQFRRGLLLESEALGLTQDISRPWVYSYFTLMDALGLTAPPTAPEELARDSTA</sequence>
<feature type="compositionally biased region" description="Basic and acidic residues" evidence="1">
    <location>
        <begin position="720"/>
        <end position="744"/>
    </location>
</feature>
<organism evidence="2 3">
    <name type="scientific">Paramormyrops kingsleyae</name>
    <dbReference type="NCBI Taxonomy" id="1676925"/>
    <lineage>
        <taxon>Eukaryota</taxon>
        <taxon>Metazoa</taxon>
        <taxon>Chordata</taxon>
        <taxon>Craniata</taxon>
        <taxon>Vertebrata</taxon>
        <taxon>Euteleostomi</taxon>
        <taxon>Actinopterygii</taxon>
        <taxon>Neopterygii</taxon>
        <taxon>Teleostei</taxon>
        <taxon>Osteoglossocephala</taxon>
        <taxon>Osteoglossomorpha</taxon>
        <taxon>Osteoglossiformes</taxon>
        <taxon>Mormyridae</taxon>
        <taxon>Paramormyrops</taxon>
    </lineage>
</organism>
<feature type="region of interest" description="Disordered" evidence="1">
    <location>
        <begin position="413"/>
        <end position="432"/>
    </location>
</feature>
<feature type="region of interest" description="Disordered" evidence="1">
    <location>
        <begin position="532"/>
        <end position="554"/>
    </location>
</feature>
<evidence type="ECO:0000313" key="2">
    <source>
        <dbReference type="Ensembl" id="ENSPKIP00000017707.1"/>
    </source>
</evidence>
<dbReference type="InterPro" id="IPR031440">
    <property type="entry name" value="DUF4670"/>
</dbReference>
<protein>
    <submittedName>
        <fullName evidence="2">Uncharacterized protein</fullName>
    </submittedName>
</protein>
<dbReference type="AlphaFoldDB" id="A0A3B3RGI3"/>
<feature type="compositionally biased region" description="Basic and acidic residues" evidence="1">
    <location>
        <begin position="252"/>
        <end position="261"/>
    </location>
</feature>
<dbReference type="STRING" id="1676925.ENSPKIP00000017707"/>
<feature type="region of interest" description="Disordered" evidence="1">
    <location>
        <begin position="385"/>
        <end position="406"/>
    </location>
</feature>
<keyword evidence="3" id="KW-1185">Reference proteome</keyword>
<proteinExistence type="predicted"/>
<dbReference type="Proteomes" id="UP000261540">
    <property type="component" value="Unplaced"/>
</dbReference>
<evidence type="ECO:0000313" key="3">
    <source>
        <dbReference type="Proteomes" id="UP000261540"/>
    </source>
</evidence>
<reference evidence="2" key="2">
    <citation type="submission" date="2025-09" db="UniProtKB">
        <authorList>
            <consortium name="Ensembl"/>
        </authorList>
    </citation>
    <scope>IDENTIFICATION</scope>
</reference>
<dbReference type="GeneTree" id="ENSGT00940000172395"/>
<feature type="compositionally biased region" description="Basic and acidic residues" evidence="1">
    <location>
        <begin position="835"/>
        <end position="869"/>
    </location>
</feature>